<dbReference type="GO" id="GO:0009103">
    <property type="term" value="P:lipopolysaccharide biosynthetic process"/>
    <property type="evidence" value="ECO:0007669"/>
    <property type="project" value="UniProtKB-ARBA"/>
</dbReference>
<feature type="transmembrane region" description="Helical" evidence="8">
    <location>
        <begin position="413"/>
        <end position="432"/>
    </location>
</feature>
<feature type="transmembrane region" description="Helical" evidence="8">
    <location>
        <begin position="191"/>
        <end position="208"/>
    </location>
</feature>
<evidence type="ECO:0000256" key="7">
    <source>
        <dbReference type="ARBA" id="ARBA00023136"/>
    </source>
</evidence>
<dbReference type="RefSeq" id="WP_162442147.1">
    <property type="nucleotide sequence ID" value="NZ_CP048222.1"/>
</dbReference>
<keyword evidence="6 8" id="KW-1133">Transmembrane helix</keyword>
<comment type="subcellular location">
    <subcellularLocation>
        <location evidence="1">Cell membrane</location>
        <topology evidence="1">Multi-pass membrane protein</topology>
    </subcellularLocation>
</comment>
<evidence type="ECO:0000256" key="1">
    <source>
        <dbReference type="ARBA" id="ARBA00004651"/>
    </source>
</evidence>
<evidence type="ECO:0000313" key="11">
    <source>
        <dbReference type="Proteomes" id="UP000480178"/>
    </source>
</evidence>
<keyword evidence="7 8" id="KW-0472">Membrane</keyword>
<dbReference type="Proteomes" id="UP000480178">
    <property type="component" value="Chromosome"/>
</dbReference>
<dbReference type="GO" id="GO:0016763">
    <property type="term" value="F:pentosyltransferase activity"/>
    <property type="evidence" value="ECO:0007669"/>
    <property type="project" value="TreeGrafter"/>
</dbReference>
<feature type="transmembrane region" description="Helical" evidence="8">
    <location>
        <begin position="118"/>
        <end position="137"/>
    </location>
</feature>
<dbReference type="PANTHER" id="PTHR33908">
    <property type="entry name" value="MANNOSYLTRANSFERASE YKCB-RELATED"/>
    <property type="match status" value="1"/>
</dbReference>
<feature type="transmembrane region" description="Helical" evidence="8">
    <location>
        <begin position="215"/>
        <end position="234"/>
    </location>
</feature>
<protein>
    <submittedName>
        <fullName evidence="10">Glycosyltransferase family 39 protein</fullName>
    </submittedName>
</protein>
<evidence type="ECO:0000313" key="10">
    <source>
        <dbReference type="EMBL" id="QHT66074.1"/>
    </source>
</evidence>
<dbReference type="InterPro" id="IPR050297">
    <property type="entry name" value="LipidA_mod_glycosyltrf_83"/>
</dbReference>
<evidence type="ECO:0000256" key="5">
    <source>
        <dbReference type="ARBA" id="ARBA00022692"/>
    </source>
</evidence>
<dbReference type="PANTHER" id="PTHR33908:SF11">
    <property type="entry name" value="MEMBRANE PROTEIN"/>
    <property type="match status" value="1"/>
</dbReference>
<organism evidence="10 11">
    <name type="scientific">Rhodocytophaga rosea</name>
    <dbReference type="NCBI Taxonomy" id="2704465"/>
    <lineage>
        <taxon>Bacteria</taxon>
        <taxon>Pseudomonadati</taxon>
        <taxon>Bacteroidota</taxon>
        <taxon>Cytophagia</taxon>
        <taxon>Cytophagales</taxon>
        <taxon>Rhodocytophagaceae</taxon>
        <taxon>Rhodocytophaga</taxon>
    </lineage>
</organism>
<name>A0A6C0GE22_9BACT</name>
<keyword evidence="11" id="KW-1185">Reference proteome</keyword>
<dbReference type="Pfam" id="PF13231">
    <property type="entry name" value="PMT_2"/>
    <property type="match status" value="1"/>
</dbReference>
<dbReference type="EMBL" id="CP048222">
    <property type="protein sequence ID" value="QHT66074.1"/>
    <property type="molecule type" value="Genomic_DNA"/>
</dbReference>
<sequence length="447" mass="50087">MTIAYIRSAYTLAAGIGYMQTHPGSPADLAIEGTNGIRELESKGIIIDEKFSSSLLTEGLYPELHYPPGWSIIAAGLHRLIGEPIWLIMQILGIIVDSIACILLFMLVRLLFPAHIQLAWIATILYAVFPPLAYSAVSIRPESFMNLFLIVITFFFIKSALAEQESGKWRYYILTGLSIGMAGYFRPDFLLLGPFFTLYFLFTSGLAIKTILKMFSVGLVILIVSLLILFPWGYRNHKVFHTWNFTSSALGCTLVTGLGTYPNPWGFGPSDLDRAKEAEQAGISTPFNLEADKYFKQVFFQSIQQHPEAYLKILISRCFQPLATPYDCGVNLASKTKTYTEIRSAGNLINSIGYIFKAFWPNLLVALMSFLGNVGLVIMLIKKKFSHPVLIILILPLIYNILSHLLIHMAPYYLLPTAFIQLIGFSYLIDTVNTLISVKRKSYTVTP</sequence>
<accession>A0A6C0GE22</accession>
<evidence type="ECO:0000256" key="8">
    <source>
        <dbReference type="SAM" id="Phobius"/>
    </source>
</evidence>
<keyword evidence="5 8" id="KW-0812">Transmembrane</keyword>
<evidence type="ECO:0000256" key="2">
    <source>
        <dbReference type="ARBA" id="ARBA00022475"/>
    </source>
</evidence>
<dbReference type="InterPro" id="IPR038731">
    <property type="entry name" value="RgtA/B/C-like"/>
</dbReference>
<evidence type="ECO:0000256" key="6">
    <source>
        <dbReference type="ARBA" id="ARBA00022989"/>
    </source>
</evidence>
<proteinExistence type="predicted"/>
<feature type="transmembrane region" description="Helical" evidence="8">
    <location>
        <begin position="85"/>
        <end position="106"/>
    </location>
</feature>
<dbReference type="KEGG" id="rhoz:GXP67_05030"/>
<reference evidence="10 11" key="1">
    <citation type="submission" date="2020-01" db="EMBL/GenBank/DDBJ databases">
        <authorList>
            <person name="Kim M.K."/>
        </authorList>
    </citation>
    <scope>NUCLEOTIDE SEQUENCE [LARGE SCALE GENOMIC DNA]</scope>
    <source>
        <strain evidence="10 11">172606-1</strain>
    </source>
</reference>
<keyword evidence="3" id="KW-0328">Glycosyltransferase</keyword>
<feature type="domain" description="Glycosyltransferase RgtA/B/C/D-like" evidence="9">
    <location>
        <begin position="67"/>
        <end position="225"/>
    </location>
</feature>
<dbReference type="AlphaFoldDB" id="A0A6C0GE22"/>
<feature type="transmembrane region" description="Helical" evidence="8">
    <location>
        <begin position="359"/>
        <end position="381"/>
    </location>
</feature>
<dbReference type="GO" id="GO:0005886">
    <property type="term" value="C:plasma membrane"/>
    <property type="evidence" value="ECO:0007669"/>
    <property type="project" value="UniProtKB-SubCell"/>
</dbReference>
<feature type="transmembrane region" description="Helical" evidence="8">
    <location>
        <begin position="388"/>
        <end position="407"/>
    </location>
</feature>
<feature type="transmembrane region" description="Helical" evidence="8">
    <location>
        <begin position="143"/>
        <end position="162"/>
    </location>
</feature>
<evidence type="ECO:0000256" key="4">
    <source>
        <dbReference type="ARBA" id="ARBA00022679"/>
    </source>
</evidence>
<keyword evidence="2" id="KW-1003">Cell membrane</keyword>
<keyword evidence="4 10" id="KW-0808">Transferase</keyword>
<evidence type="ECO:0000256" key="3">
    <source>
        <dbReference type="ARBA" id="ARBA00022676"/>
    </source>
</evidence>
<gene>
    <name evidence="10" type="ORF">GXP67_05030</name>
</gene>
<evidence type="ECO:0000259" key="9">
    <source>
        <dbReference type="Pfam" id="PF13231"/>
    </source>
</evidence>